<proteinExistence type="predicted"/>
<organism evidence="1 2">
    <name type="scientific">Campylobacter sputorum subsp. sputorum</name>
    <dbReference type="NCBI Taxonomy" id="32024"/>
    <lineage>
        <taxon>Bacteria</taxon>
        <taxon>Pseudomonadati</taxon>
        <taxon>Campylobacterota</taxon>
        <taxon>Epsilonproteobacteria</taxon>
        <taxon>Campylobacterales</taxon>
        <taxon>Campylobacteraceae</taxon>
        <taxon>Campylobacter</taxon>
    </lineage>
</organism>
<dbReference type="InterPro" id="IPR020945">
    <property type="entry name" value="DMSO/NO3_reduct_chaperone"/>
</dbReference>
<gene>
    <name evidence="1" type="ORF">NCTC12475_01048</name>
</gene>
<dbReference type="Proteomes" id="UP000254920">
    <property type="component" value="Unassembled WGS sequence"/>
</dbReference>
<dbReference type="GeneID" id="93091469"/>
<name>A0A381DJX3_9BACT</name>
<dbReference type="STRING" id="32024.GCA_000788295_01501"/>
<dbReference type="EMBL" id="UFVD01000001">
    <property type="protein sequence ID" value="SUX10837.1"/>
    <property type="molecule type" value="Genomic_DNA"/>
</dbReference>
<dbReference type="RefSeq" id="WP_089183198.1">
    <property type="nucleotide sequence ID" value="NZ_CP043427.1"/>
</dbReference>
<accession>A0A381DJX3</accession>
<reference evidence="1 2" key="1">
    <citation type="submission" date="2018-06" db="EMBL/GenBank/DDBJ databases">
        <authorList>
            <consortium name="Pathogen Informatics"/>
            <person name="Doyle S."/>
        </authorList>
    </citation>
    <scope>NUCLEOTIDE SEQUENCE [LARGE SCALE GENOMIC DNA]</scope>
    <source>
        <strain evidence="1 2">NCTC12475</strain>
    </source>
</reference>
<evidence type="ECO:0000313" key="1">
    <source>
        <dbReference type="EMBL" id="SUX10837.1"/>
    </source>
</evidence>
<keyword evidence="2" id="KW-1185">Reference proteome</keyword>
<dbReference type="SUPFAM" id="SSF89155">
    <property type="entry name" value="TorD-like"/>
    <property type="match status" value="1"/>
</dbReference>
<dbReference type="Gene3D" id="1.10.3480.10">
    <property type="entry name" value="TorD-like"/>
    <property type="match status" value="1"/>
</dbReference>
<dbReference type="OrthoDB" id="5321442at2"/>
<dbReference type="AlphaFoldDB" id="A0A381DJX3"/>
<evidence type="ECO:0000313" key="2">
    <source>
        <dbReference type="Proteomes" id="UP000254920"/>
    </source>
</evidence>
<dbReference type="Pfam" id="PF02613">
    <property type="entry name" value="Nitrate_red_del"/>
    <property type="match status" value="1"/>
</dbReference>
<sequence length="220" mass="25819">MKDILKARSYYYEFASSTLFFSEKESLFKNMQEKIKELSKFPITDENKTDFEVMAKFDFSKFKDEQNAMFFSLSYSNVPTTASFYDEGRDNGKARLDVINIIKKSSYRRDEKKCEEGEDFIGFIFGLMATFLKDEANENKQELSSELFKTSINNFIDEFLDMLEKSKYAVFFKAYVSVMRNFISLERSLLEVQEPPKKVSQAEISLKKQSYMAEIINNED</sequence>
<protein>
    <submittedName>
        <fullName evidence="1">Formate dehydrogenase-specific chaperone</fullName>
    </submittedName>
</protein>
<dbReference type="InterPro" id="IPR036411">
    <property type="entry name" value="TorD-like_sf"/>
</dbReference>